<evidence type="ECO:0000313" key="3">
    <source>
        <dbReference type="Proteomes" id="UP000234681"/>
    </source>
</evidence>
<evidence type="ECO:0000256" key="1">
    <source>
        <dbReference type="SAM" id="MobiDB-lite"/>
    </source>
</evidence>
<dbReference type="EMBL" id="CH473956">
    <property type="protein sequence ID" value="EDM17521.1"/>
    <property type="molecule type" value="Genomic_DNA"/>
</dbReference>
<reference evidence="2" key="1">
    <citation type="journal article" date="2005" name="Genome Res.">
        <title>Gene and alternative splicing annotation with AIR.</title>
        <authorList>
            <person name="Florea L."/>
            <person name="Di Francesco V."/>
            <person name="Miller J."/>
            <person name="Turner R."/>
            <person name="Yao A."/>
            <person name="Harris M."/>
            <person name="Walenz B."/>
            <person name="Mobarry C."/>
            <person name="Merkulov G.V."/>
            <person name="Charlab R."/>
            <person name="Dew I."/>
            <person name="Deng Z."/>
            <person name="Istrail S."/>
            <person name="Li P."/>
            <person name="Sutton G."/>
        </authorList>
    </citation>
    <scope>NUCLEOTIDE SEQUENCE</scope>
    <source>
        <strain evidence="2">BN</strain>
    </source>
</reference>
<feature type="region of interest" description="Disordered" evidence="1">
    <location>
        <begin position="45"/>
        <end position="67"/>
    </location>
</feature>
<evidence type="ECO:0000313" key="2">
    <source>
        <dbReference type="EMBL" id="EDM17522.1"/>
    </source>
</evidence>
<organism evidence="2 3">
    <name type="scientific">Rattus norvegicus</name>
    <name type="common">Rat</name>
    <dbReference type="NCBI Taxonomy" id="10116"/>
    <lineage>
        <taxon>Eukaryota</taxon>
        <taxon>Metazoa</taxon>
        <taxon>Chordata</taxon>
        <taxon>Craniata</taxon>
        <taxon>Vertebrata</taxon>
        <taxon>Euteleostomi</taxon>
        <taxon>Mammalia</taxon>
        <taxon>Eutheria</taxon>
        <taxon>Euarchontoglires</taxon>
        <taxon>Glires</taxon>
        <taxon>Rodentia</taxon>
        <taxon>Myomorpha</taxon>
        <taxon>Muroidea</taxon>
        <taxon>Muridae</taxon>
        <taxon>Murinae</taxon>
        <taxon>Rattus</taxon>
    </lineage>
</organism>
<sequence>MPPRRPASSSLQRAYWLPGPSSGLLSDMHDLSIWAKGKCQESLCGSSRREEMTPNGAGQARGGGGDGSRIPFTLCGTPCSSSLAPGVDLQGSIPHFPFGINWASTGDRFSLLHGPVPSIPASSGFLPLASACNPFSSSW</sequence>
<protein>
    <submittedName>
        <fullName evidence="2">RCG39353, isoform CRA_a</fullName>
    </submittedName>
</protein>
<dbReference type="AlphaFoldDB" id="A6I909"/>
<gene>
    <name evidence="2" type="ORF">rCG_39353</name>
</gene>
<dbReference type="Proteomes" id="UP000234681">
    <property type="component" value="Chromosome 1"/>
</dbReference>
<proteinExistence type="predicted"/>
<reference evidence="2 3" key="2">
    <citation type="submission" date="2005-09" db="EMBL/GenBank/DDBJ databases">
        <authorList>
            <person name="Mural R.J."/>
            <person name="Li P.W."/>
            <person name="Adams M.D."/>
            <person name="Amanatides P.G."/>
            <person name="Baden-Tillson H."/>
            <person name="Barnstead M."/>
            <person name="Chin S.H."/>
            <person name="Dew I."/>
            <person name="Evans C.A."/>
            <person name="Ferriera S."/>
            <person name="Flanigan M."/>
            <person name="Fosler C."/>
            <person name="Glodek A."/>
            <person name="Gu Z."/>
            <person name="Holt R.A."/>
            <person name="Jennings D."/>
            <person name="Kraft C.L."/>
            <person name="Lu F."/>
            <person name="Nguyen T."/>
            <person name="Nusskern D.R."/>
            <person name="Pfannkoch C.M."/>
            <person name="Sitter C."/>
            <person name="Sutton G.G."/>
            <person name="Venter J.C."/>
            <person name="Wang Z."/>
            <person name="Woodage T."/>
            <person name="Zheng X.H."/>
            <person name="Zhong F."/>
        </authorList>
    </citation>
    <scope>NUCLEOTIDE SEQUENCE [LARGE SCALE GENOMIC DNA]</scope>
    <source>
        <strain evidence="2">BN</strain>
        <strain evidence="3">BN, Sprague-Dawley</strain>
    </source>
</reference>
<name>A6I909_RAT</name>
<accession>A6I909</accession>
<dbReference type="EMBL" id="CH473956">
    <property type="protein sequence ID" value="EDM17522.1"/>
    <property type="molecule type" value="Genomic_DNA"/>
</dbReference>